<feature type="domain" description="GGDEF" evidence="3">
    <location>
        <begin position="207"/>
        <end position="337"/>
    </location>
</feature>
<dbReference type="CDD" id="cd01949">
    <property type="entry name" value="GGDEF"/>
    <property type="match status" value="1"/>
</dbReference>
<dbReference type="InterPro" id="IPR050469">
    <property type="entry name" value="Diguanylate_Cyclase"/>
</dbReference>
<dbReference type="EMBL" id="CP088295">
    <property type="protein sequence ID" value="UUY04454.1"/>
    <property type="molecule type" value="Genomic_DNA"/>
</dbReference>
<feature type="compositionally biased region" description="Basic and acidic residues" evidence="1">
    <location>
        <begin position="323"/>
        <end position="333"/>
    </location>
</feature>
<dbReference type="Pfam" id="PF00990">
    <property type="entry name" value="GGDEF"/>
    <property type="match status" value="1"/>
</dbReference>
<dbReference type="InterPro" id="IPR000160">
    <property type="entry name" value="GGDEF_dom"/>
</dbReference>
<accession>A0ABY5PIE2</accession>
<feature type="transmembrane region" description="Helical" evidence="2">
    <location>
        <begin position="118"/>
        <end position="137"/>
    </location>
</feature>
<dbReference type="RefSeq" id="WP_353864936.1">
    <property type="nucleotide sequence ID" value="NZ_CP088295.1"/>
</dbReference>
<dbReference type="InterPro" id="IPR043128">
    <property type="entry name" value="Rev_trsase/Diguanyl_cyclase"/>
</dbReference>
<keyword evidence="2" id="KW-1133">Transmembrane helix</keyword>
<dbReference type="Gene3D" id="3.30.70.270">
    <property type="match status" value="1"/>
</dbReference>
<keyword evidence="5" id="KW-1185">Reference proteome</keyword>
<feature type="transmembrane region" description="Helical" evidence="2">
    <location>
        <begin position="143"/>
        <end position="162"/>
    </location>
</feature>
<feature type="region of interest" description="Disordered" evidence="1">
    <location>
        <begin position="323"/>
        <end position="347"/>
    </location>
</feature>
<dbReference type="PANTHER" id="PTHR45138:SF9">
    <property type="entry name" value="DIGUANYLATE CYCLASE DGCM-RELATED"/>
    <property type="match status" value="1"/>
</dbReference>
<dbReference type="PANTHER" id="PTHR45138">
    <property type="entry name" value="REGULATORY COMPONENTS OF SENSORY TRANSDUCTION SYSTEM"/>
    <property type="match status" value="1"/>
</dbReference>
<evidence type="ECO:0000256" key="1">
    <source>
        <dbReference type="SAM" id="MobiDB-lite"/>
    </source>
</evidence>
<sequence>MDRAGYDVERLRFVALAAGLGLFLTPLLVLGALVASGGPSVGPLLPVGFTTSFVGAMVILVPWHRLPAWAFHTLPPIACVLGTWGVAVAEPDATVVVWTFVLIGPFIAFALDRPVEVLPHLLFLSACMLLPVITGAGSPETQGSVLIGLPTIWALTAVVAVLRTGELRQAQLLRDQVRSDPLTGVGNRRLLDERLDYEIVRHHRSGRRLAFITLDLNRFKQVNDELGHLTGDDVLCGAARALTGAVRESDTVARQGGDEFCVLAPEVDEDGIDRLIGSLHDALATVDAGGRPLTAAVGWAFYPQDAVCASALMAAADAHQIDAKRGDDGDPYRTRTGGPVSVPTRTR</sequence>
<evidence type="ECO:0000313" key="5">
    <source>
        <dbReference type="Proteomes" id="UP001058860"/>
    </source>
</evidence>
<dbReference type="InterPro" id="IPR029787">
    <property type="entry name" value="Nucleotide_cyclase"/>
</dbReference>
<reference evidence="5" key="1">
    <citation type="submission" date="2021-11" db="EMBL/GenBank/DDBJ databases">
        <title>Cultivation dependent microbiological survey of springs from the worlds oldest radium mine currently devoted to the extraction of radon-saturated water.</title>
        <authorList>
            <person name="Kapinusova G."/>
            <person name="Smrhova T."/>
            <person name="Strejcek M."/>
            <person name="Suman J."/>
            <person name="Jani K."/>
            <person name="Pajer P."/>
            <person name="Uhlik O."/>
        </authorList>
    </citation>
    <scope>NUCLEOTIDE SEQUENCE [LARGE SCALE GENOMIC DNA]</scope>
    <source>
        <strain evidence="5">J379</strain>
    </source>
</reference>
<name>A0ABY5PIE2_9ACTN</name>
<dbReference type="Proteomes" id="UP001058860">
    <property type="component" value="Chromosome"/>
</dbReference>
<protein>
    <submittedName>
        <fullName evidence="4">GGDEF domain-containing protein</fullName>
    </submittedName>
</protein>
<organism evidence="4 5">
    <name type="scientific">Svornostia abyssi</name>
    <dbReference type="NCBI Taxonomy" id="2898438"/>
    <lineage>
        <taxon>Bacteria</taxon>
        <taxon>Bacillati</taxon>
        <taxon>Actinomycetota</taxon>
        <taxon>Thermoleophilia</taxon>
        <taxon>Solirubrobacterales</taxon>
        <taxon>Baekduiaceae</taxon>
        <taxon>Svornostia</taxon>
    </lineage>
</organism>
<evidence type="ECO:0000259" key="3">
    <source>
        <dbReference type="PROSITE" id="PS50887"/>
    </source>
</evidence>
<evidence type="ECO:0000256" key="2">
    <source>
        <dbReference type="SAM" id="Phobius"/>
    </source>
</evidence>
<keyword evidence="2" id="KW-0812">Transmembrane</keyword>
<dbReference type="NCBIfam" id="TIGR00254">
    <property type="entry name" value="GGDEF"/>
    <property type="match status" value="1"/>
</dbReference>
<keyword evidence="2" id="KW-0472">Membrane</keyword>
<feature type="transmembrane region" description="Helical" evidence="2">
    <location>
        <begin position="41"/>
        <end position="61"/>
    </location>
</feature>
<feature type="transmembrane region" description="Helical" evidence="2">
    <location>
        <begin position="93"/>
        <end position="111"/>
    </location>
</feature>
<gene>
    <name evidence="4" type="ORF">LRS13_02665</name>
</gene>
<dbReference type="PROSITE" id="PS50887">
    <property type="entry name" value="GGDEF"/>
    <property type="match status" value="1"/>
</dbReference>
<feature type="transmembrane region" description="Helical" evidence="2">
    <location>
        <begin position="12"/>
        <end position="35"/>
    </location>
</feature>
<feature type="transmembrane region" description="Helical" evidence="2">
    <location>
        <begin position="68"/>
        <end position="87"/>
    </location>
</feature>
<dbReference type="SUPFAM" id="SSF55073">
    <property type="entry name" value="Nucleotide cyclase"/>
    <property type="match status" value="1"/>
</dbReference>
<dbReference type="SMART" id="SM00267">
    <property type="entry name" value="GGDEF"/>
    <property type="match status" value="1"/>
</dbReference>
<proteinExistence type="predicted"/>
<evidence type="ECO:0000313" key="4">
    <source>
        <dbReference type="EMBL" id="UUY04454.1"/>
    </source>
</evidence>